<comment type="function">
    <text evidence="7">Involved in protein precursor import into chloroplasts.</text>
</comment>
<protein>
    <recommendedName>
        <fullName evidence="7">Protein TIC 20</fullName>
    </recommendedName>
</protein>
<accession>A0AAQ3KUS4</accession>
<evidence type="ECO:0000256" key="2">
    <source>
        <dbReference type="ARBA" id="ARBA00009596"/>
    </source>
</evidence>
<evidence type="ECO:0000256" key="4">
    <source>
        <dbReference type="ARBA" id="ARBA00022780"/>
    </source>
</evidence>
<keyword evidence="7" id="KW-0934">Plastid</keyword>
<evidence type="ECO:0000256" key="3">
    <source>
        <dbReference type="ARBA" id="ARBA00022692"/>
    </source>
</evidence>
<dbReference type="InterPro" id="IPR005691">
    <property type="entry name" value="Tic20"/>
</dbReference>
<organism evidence="8 9">
    <name type="scientific">Canna indica</name>
    <name type="common">Indian-shot</name>
    <dbReference type="NCBI Taxonomy" id="4628"/>
    <lineage>
        <taxon>Eukaryota</taxon>
        <taxon>Viridiplantae</taxon>
        <taxon>Streptophyta</taxon>
        <taxon>Embryophyta</taxon>
        <taxon>Tracheophyta</taxon>
        <taxon>Spermatophyta</taxon>
        <taxon>Magnoliopsida</taxon>
        <taxon>Liliopsida</taxon>
        <taxon>Zingiberales</taxon>
        <taxon>Cannaceae</taxon>
        <taxon>Canna</taxon>
    </lineage>
</organism>
<evidence type="ECO:0000313" key="8">
    <source>
        <dbReference type="EMBL" id="WOL12107.1"/>
    </source>
</evidence>
<keyword evidence="6" id="KW-0472">Membrane</keyword>
<dbReference type="PANTHER" id="PTHR33510">
    <property type="entry name" value="PROTEIN TIC 20-II, CHLOROPLASTIC"/>
    <property type="match status" value="1"/>
</dbReference>
<keyword evidence="5" id="KW-1133">Transmembrane helix</keyword>
<sequence>MATSSPLLFFSPKPSPFFLLHRRKIHDLPGLRLPNVSARSRRGVLSSFAPRASNNGDAADPPDRLISAAFYLYPFLDGIHYGRFVLAQFPAFQLLLQPLVPAIHLFRSSPLTPSLLFFTLYFAVVRNPSSFSRFVRFNSMQAIVLDILLIFPDLVERTFNPKDGIGLELLQSLDSTVFLFLLVSLGYASTSCFLGQIPRLPLVAEAAEKRVM</sequence>
<gene>
    <name evidence="8" type="ORF">Cni_G20872</name>
</gene>
<keyword evidence="3" id="KW-0812">Transmembrane</keyword>
<evidence type="ECO:0000313" key="9">
    <source>
        <dbReference type="Proteomes" id="UP001327560"/>
    </source>
</evidence>
<keyword evidence="4" id="KW-1001">Plastid inner membrane</keyword>
<evidence type="ECO:0000256" key="5">
    <source>
        <dbReference type="ARBA" id="ARBA00022989"/>
    </source>
</evidence>
<dbReference type="Pfam" id="PF16166">
    <property type="entry name" value="TIC20"/>
    <property type="match status" value="1"/>
</dbReference>
<proteinExistence type="inferred from homology"/>
<dbReference type="GO" id="GO:0009706">
    <property type="term" value="C:chloroplast inner membrane"/>
    <property type="evidence" value="ECO:0007669"/>
    <property type="project" value="UniProtKB-SubCell"/>
</dbReference>
<reference evidence="8 9" key="1">
    <citation type="submission" date="2023-10" db="EMBL/GenBank/DDBJ databases">
        <title>Chromosome-scale genome assembly provides insights into flower coloration mechanisms of Canna indica.</title>
        <authorList>
            <person name="Li C."/>
        </authorList>
    </citation>
    <scope>NUCLEOTIDE SEQUENCE [LARGE SCALE GENOMIC DNA]</scope>
    <source>
        <tissue evidence="8">Flower</tissue>
    </source>
</reference>
<evidence type="ECO:0000256" key="7">
    <source>
        <dbReference type="RuleBase" id="RU367003"/>
    </source>
</evidence>
<evidence type="ECO:0000256" key="1">
    <source>
        <dbReference type="ARBA" id="ARBA00004478"/>
    </source>
</evidence>
<comment type="similarity">
    <text evidence="2 7">Belongs to the Tic20 family.</text>
</comment>
<dbReference type="EMBL" id="CP136895">
    <property type="protein sequence ID" value="WOL12107.1"/>
    <property type="molecule type" value="Genomic_DNA"/>
</dbReference>
<keyword evidence="9" id="KW-1185">Reference proteome</keyword>
<keyword evidence="7" id="KW-0150">Chloroplast</keyword>
<comment type="subcellular location">
    <subcellularLocation>
        <location evidence="1">Plastid</location>
        <location evidence="1">Chloroplast inner membrane</location>
        <topology evidence="1">Multi-pass membrane protein</topology>
    </subcellularLocation>
    <subcellularLocation>
        <location evidence="7">Plastid</location>
        <location evidence="7">Chloroplast membrane</location>
        <topology evidence="7">Multi-pass membrane protein</topology>
    </subcellularLocation>
</comment>
<dbReference type="Proteomes" id="UP001327560">
    <property type="component" value="Chromosome 6"/>
</dbReference>
<evidence type="ECO:0000256" key="6">
    <source>
        <dbReference type="ARBA" id="ARBA00023136"/>
    </source>
</evidence>
<dbReference type="PANTHER" id="PTHR33510:SF11">
    <property type="entry name" value="PROTEIN TIC 20-V, CHLOROPLASTIC"/>
    <property type="match status" value="1"/>
</dbReference>
<name>A0AAQ3KUS4_9LILI</name>
<dbReference type="AlphaFoldDB" id="A0AAQ3KUS4"/>